<feature type="transmembrane region" description="Helical" evidence="18">
    <location>
        <begin position="7"/>
        <end position="27"/>
    </location>
</feature>
<evidence type="ECO:0000259" key="19">
    <source>
        <dbReference type="Pfam" id="PF00361"/>
    </source>
</evidence>
<comment type="catalytic activity">
    <reaction evidence="17 18">
        <text>a ubiquinone + NADH + 5 H(+)(in) = a ubiquinol + NAD(+) + 4 H(+)(out)</text>
        <dbReference type="Rhea" id="RHEA:29091"/>
        <dbReference type="Rhea" id="RHEA-COMP:9565"/>
        <dbReference type="Rhea" id="RHEA-COMP:9566"/>
        <dbReference type="ChEBI" id="CHEBI:15378"/>
        <dbReference type="ChEBI" id="CHEBI:16389"/>
        <dbReference type="ChEBI" id="CHEBI:17976"/>
        <dbReference type="ChEBI" id="CHEBI:57540"/>
        <dbReference type="ChEBI" id="CHEBI:57945"/>
        <dbReference type="EC" id="7.1.1.2"/>
    </reaction>
</comment>
<comment type="similarity">
    <text evidence="3 18">Belongs to the complex I subunit 2 family.</text>
</comment>
<feature type="domain" description="NADH:quinone oxidoreductase/Mrp antiporter transmembrane" evidence="19">
    <location>
        <begin position="23"/>
        <end position="285"/>
    </location>
</feature>
<keyword evidence="11 18" id="KW-0249">Electron transport</keyword>
<dbReference type="InterPro" id="IPR001750">
    <property type="entry name" value="ND/Mrp_TM"/>
</dbReference>
<dbReference type="EMBL" id="KY765550">
    <property type="protein sequence ID" value="ASL24538.1"/>
    <property type="molecule type" value="Genomic_DNA"/>
</dbReference>
<dbReference type="InterPro" id="IPR050175">
    <property type="entry name" value="Complex_I_Subunit_2"/>
</dbReference>
<evidence type="ECO:0000256" key="7">
    <source>
        <dbReference type="ARBA" id="ARBA00022660"/>
    </source>
</evidence>
<dbReference type="GO" id="GO:0005743">
    <property type="term" value="C:mitochondrial inner membrane"/>
    <property type="evidence" value="ECO:0007669"/>
    <property type="project" value="UniProtKB-SubCell"/>
</dbReference>
<dbReference type="GO" id="GO:0006120">
    <property type="term" value="P:mitochondrial electron transport, NADH to ubiquinone"/>
    <property type="evidence" value="ECO:0007669"/>
    <property type="project" value="InterPro"/>
</dbReference>
<proteinExistence type="inferred from homology"/>
<gene>
    <name evidence="20" type="primary">ND2</name>
</gene>
<keyword evidence="15 18" id="KW-0496">Mitochondrion</keyword>
<feature type="transmembrane region" description="Helical" evidence="18">
    <location>
        <begin position="270"/>
        <end position="292"/>
    </location>
</feature>
<evidence type="ECO:0000256" key="10">
    <source>
        <dbReference type="ARBA" id="ARBA00022967"/>
    </source>
</evidence>
<keyword evidence="12 18" id="KW-1133">Transmembrane helix</keyword>
<dbReference type="PANTHER" id="PTHR46552">
    <property type="entry name" value="NADH-UBIQUINONE OXIDOREDUCTASE CHAIN 2"/>
    <property type="match status" value="1"/>
</dbReference>
<keyword evidence="13 18" id="KW-0520">NAD</keyword>
<evidence type="ECO:0000256" key="9">
    <source>
        <dbReference type="ARBA" id="ARBA00022792"/>
    </source>
</evidence>
<evidence type="ECO:0000256" key="5">
    <source>
        <dbReference type="ARBA" id="ARBA00021008"/>
    </source>
</evidence>
<evidence type="ECO:0000256" key="6">
    <source>
        <dbReference type="ARBA" id="ARBA00022448"/>
    </source>
</evidence>
<feature type="transmembrane region" description="Helical" evidence="18">
    <location>
        <begin position="59"/>
        <end position="78"/>
    </location>
</feature>
<keyword evidence="6" id="KW-0813">Transport</keyword>
<accession>A0A343ESM9</accession>
<sequence length="337" mass="38831">MIFFYKILFFNTLMTGTLITVSSYSWLSMWMGLEINLLSMIPLMSDNKNLFPSEAAMKYFITQALASSILLFSIIMTMNLNEFIPQNSSYFMMMVMNSAILTKMGAAPFHMWFPEVMEGISWNNCLIMLTWQKIAPMIILMYNNHMILFMSVIVIFSSMIGSIMGINQLSLRKILAYSSINHIGWMIASMLNTQAIWTIYFIIYSIISTNIILVFKALNAFQVKQLFSALNYNKMFKLFFLINFLSLGGIPPFLGFFPKWMTINNLILNNFSFLSLILIIFTLITLFFYLRLTFSTMVINSEETLIKVKSKNSFMTILFNSLSISGLLVCTLILSQF</sequence>
<feature type="transmembrane region" description="Helical" evidence="18">
    <location>
        <begin position="90"/>
        <end position="113"/>
    </location>
</feature>
<reference evidence="20" key="1">
    <citation type="submission" date="2017-03" db="EMBL/GenBank/DDBJ databases">
        <title>the mitochondrial genome sequencing and phylogenetic studies of Cerambycidae insects(Insecta: Coleoptera).</title>
        <authorList>
            <person name="Yang J."/>
        </authorList>
    </citation>
    <scope>NUCLEOTIDE SEQUENCE</scope>
</reference>
<organism evidence="20">
    <name type="scientific">Semanotus bifasciatus</name>
    <dbReference type="NCBI Taxonomy" id="2020315"/>
    <lineage>
        <taxon>Eukaryota</taxon>
        <taxon>Metazoa</taxon>
        <taxon>Ecdysozoa</taxon>
        <taxon>Arthropoda</taxon>
        <taxon>Hexapoda</taxon>
        <taxon>Insecta</taxon>
        <taxon>Pterygota</taxon>
        <taxon>Neoptera</taxon>
        <taxon>Endopterygota</taxon>
        <taxon>Coleoptera</taxon>
        <taxon>Polyphaga</taxon>
        <taxon>Cucujiformia</taxon>
        <taxon>Chrysomeloidea</taxon>
        <taxon>Cerambycidae</taxon>
        <taxon>Cerambycinae</taxon>
        <taxon>Callidiini</taxon>
        <taxon>Semanotus</taxon>
    </lineage>
</organism>
<feature type="transmembrane region" description="Helical" evidence="18">
    <location>
        <begin position="146"/>
        <end position="167"/>
    </location>
</feature>
<evidence type="ECO:0000256" key="12">
    <source>
        <dbReference type="ARBA" id="ARBA00022989"/>
    </source>
</evidence>
<name>A0A343ESM9_9CUCU</name>
<dbReference type="GO" id="GO:0008137">
    <property type="term" value="F:NADH dehydrogenase (ubiquinone) activity"/>
    <property type="evidence" value="ECO:0007669"/>
    <property type="project" value="UniProtKB-EC"/>
</dbReference>
<evidence type="ECO:0000256" key="17">
    <source>
        <dbReference type="ARBA" id="ARBA00049551"/>
    </source>
</evidence>
<keyword evidence="16 18" id="KW-0472">Membrane</keyword>
<evidence type="ECO:0000256" key="16">
    <source>
        <dbReference type="ARBA" id="ARBA00023136"/>
    </source>
</evidence>
<evidence type="ECO:0000256" key="1">
    <source>
        <dbReference type="ARBA" id="ARBA00003257"/>
    </source>
</evidence>
<evidence type="ECO:0000256" key="11">
    <source>
        <dbReference type="ARBA" id="ARBA00022982"/>
    </source>
</evidence>
<evidence type="ECO:0000256" key="4">
    <source>
        <dbReference type="ARBA" id="ARBA00012944"/>
    </source>
</evidence>
<keyword evidence="7 18" id="KW-0679">Respiratory chain</keyword>
<dbReference type="PANTHER" id="PTHR46552:SF1">
    <property type="entry name" value="NADH-UBIQUINONE OXIDOREDUCTASE CHAIN 2"/>
    <property type="match status" value="1"/>
</dbReference>
<keyword evidence="8 18" id="KW-0812">Transmembrane</keyword>
<dbReference type="PRINTS" id="PR01436">
    <property type="entry name" value="NADHDHGNASE2"/>
</dbReference>
<comment type="function">
    <text evidence="18">Core subunit of the mitochondrial membrane respiratory chain NADH dehydrogenase (Complex I) which catalyzes electron transfer from NADH through the respiratory chain, using ubiquinone as an electron acceptor. Essential for the catalytic activity and assembly of complex I.</text>
</comment>
<dbReference type="Pfam" id="PF00361">
    <property type="entry name" value="Proton_antipo_M"/>
    <property type="match status" value="1"/>
</dbReference>
<comment type="function">
    <text evidence="1">Core subunit of the mitochondrial membrane respiratory chain NADH dehydrogenase (Complex I) that is believed to belong to the minimal assembly required for catalysis. Complex I functions in the transfer of electrons from NADH to the respiratory chain. The immediate electron acceptor for the enzyme is believed to be ubiquinone.</text>
</comment>
<keyword evidence="14 18" id="KW-0830">Ubiquinone</keyword>
<evidence type="ECO:0000256" key="13">
    <source>
        <dbReference type="ARBA" id="ARBA00023027"/>
    </source>
</evidence>
<evidence type="ECO:0000256" key="18">
    <source>
        <dbReference type="RuleBase" id="RU003403"/>
    </source>
</evidence>
<evidence type="ECO:0000313" key="20">
    <source>
        <dbReference type="EMBL" id="ASL24538.1"/>
    </source>
</evidence>
<evidence type="ECO:0000256" key="2">
    <source>
        <dbReference type="ARBA" id="ARBA00004448"/>
    </source>
</evidence>
<feature type="transmembrane region" description="Helical" evidence="18">
    <location>
        <begin position="238"/>
        <end position="258"/>
    </location>
</feature>
<feature type="transmembrane region" description="Helical" evidence="18">
    <location>
        <begin position="197"/>
        <end position="218"/>
    </location>
</feature>
<comment type="subcellular location">
    <subcellularLocation>
        <location evidence="2 18">Mitochondrion inner membrane</location>
        <topology evidence="2 18">Multi-pass membrane protein</topology>
    </subcellularLocation>
</comment>
<keyword evidence="10 18" id="KW-1278">Translocase</keyword>
<evidence type="ECO:0000256" key="15">
    <source>
        <dbReference type="ARBA" id="ARBA00023128"/>
    </source>
</evidence>
<dbReference type="AlphaFoldDB" id="A0A343ESM9"/>
<evidence type="ECO:0000256" key="3">
    <source>
        <dbReference type="ARBA" id="ARBA00007012"/>
    </source>
</evidence>
<protein>
    <recommendedName>
        <fullName evidence="5 18">NADH-ubiquinone oxidoreductase chain 2</fullName>
        <ecNumber evidence="4 18">7.1.1.2</ecNumber>
    </recommendedName>
</protein>
<feature type="transmembrane region" description="Helical" evidence="18">
    <location>
        <begin position="313"/>
        <end position="334"/>
    </location>
</feature>
<evidence type="ECO:0000256" key="8">
    <source>
        <dbReference type="ARBA" id="ARBA00022692"/>
    </source>
</evidence>
<geneLocation type="mitochondrion" evidence="20"/>
<keyword evidence="9 18" id="KW-0999">Mitochondrion inner membrane</keyword>
<dbReference type="InterPro" id="IPR003917">
    <property type="entry name" value="NADH_UbQ_OxRdtase_chain2"/>
</dbReference>
<evidence type="ECO:0000256" key="14">
    <source>
        <dbReference type="ARBA" id="ARBA00023075"/>
    </source>
</evidence>
<dbReference type="EC" id="7.1.1.2" evidence="4 18"/>